<dbReference type="EMBL" id="CAJVCH010106029">
    <property type="protein sequence ID" value="CAG7724135.1"/>
    <property type="molecule type" value="Genomic_DNA"/>
</dbReference>
<dbReference type="SMART" id="SM00268">
    <property type="entry name" value="ACTIN"/>
    <property type="match status" value="1"/>
</dbReference>
<dbReference type="Pfam" id="PF00022">
    <property type="entry name" value="Actin"/>
    <property type="match status" value="2"/>
</dbReference>
<dbReference type="GO" id="GO:0005634">
    <property type="term" value="C:nucleus"/>
    <property type="evidence" value="ECO:0007669"/>
    <property type="project" value="UniProtKB-SubCell"/>
</dbReference>
<keyword evidence="9" id="KW-0233">DNA recombination</keyword>
<keyword evidence="10" id="KW-0234">DNA repair</keyword>
<evidence type="ECO:0000256" key="6">
    <source>
        <dbReference type="ARBA" id="ARBA00023015"/>
    </source>
</evidence>
<dbReference type="FunFam" id="3.30.420.40:FF:000237">
    <property type="entry name" value="Actin-related protein 5"/>
    <property type="match status" value="1"/>
</dbReference>
<evidence type="ECO:0000256" key="5">
    <source>
        <dbReference type="ARBA" id="ARBA00022763"/>
    </source>
</evidence>
<evidence type="ECO:0000256" key="8">
    <source>
        <dbReference type="ARBA" id="ARBA00023163"/>
    </source>
</evidence>
<evidence type="ECO:0000256" key="10">
    <source>
        <dbReference type="ARBA" id="ARBA00023204"/>
    </source>
</evidence>
<dbReference type="GO" id="GO:0060255">
    <property type="term" value="P:regulation of macromolecule metabolic process"/>
    <property type="evidence" value="ECO:0007669"/>
    <property type="project" value="UniProtKB-ARBA"/>
</dbReference>
<feature type="compositionally biased region" description="Basic and acidic residues" evidence="13">
    <location>
        <begin position="354"/>
        <end position="364"/>
    </location>
</feature>
<protein>
    <recommendedName>
        <fullName evidence="4">Actin-related protein 5</fullName>
    </recommendedName>
</protein>
<accession>A0A8J2KBY6</accession>
<dbReference type="GO" id="GO:0019219">
    <property type="term" value="P:regulation of nucleobase-containing compound metabolic process"/>
    <property type="evidence" value="ECO:0007669"/>
    <property type="project" value="UniProtKB-ARBA"/>
</dbReference>
<evidence type="ECO:0000256" key="7">
    <source>
        <dbReference type="ARBA" id="ARBA00023054"/>
    </source>
</evidence>
<name>A0A8J2KBY6_9HEXA</name>
<dbReference type="AlphaFoldDB" id="A0A8J2KBY6"/>
<evidence type="ECO:0000256" key="2">
    <source>
        <dbReference type="ARBA" id="ARBA00004123"/>
    </source>
</evidence>
<evidence type="ECO:0000256" key="1">
    <source>
        <dbReference type="ARBA" id="ARBA00003373"/>
    </source>
</evidence>
<dbReference type="FunFam" id="3.30.420.40:FF:000058">
    <property type="entry name" value="Putative actin-related protein 5"/>
    <property type="match status" value="1"/>
</dbReference>
<dbReference type="FunFam" id="3.90.640.10:FF:000016">
    <property type="entry name" value="ARP5 actin-related protein 5 homolog"/>
    <property type="match status" value="1"/>
</dbReference>
<gene>
    <name evidence="14" type="ORF">AFUS01_LOCUS13172</name>
</gene>
<evidence type="ECO:0000256" key="9">
    <source>
        <dbReference type="ARBA" id="ARBA00023172"/>
    </source>
</evidence>
<dbReference type="FunFam" id="3.30.420.40:FF:000048">
    <property type="entry name" value="ARP5 actin-related protein 5 homolog"/>
    <property type="match status" value="1"/>
</dbReference>
<comment type="similarity">
    <text evidence="3">Belongs to the actin family. ARP5 subfamily.</text>
</comment>
<keyword evidence="7" id="KW-0175">Coiled coil</keyword>
<comment type="subunit">
    <text evidence="12">Component of the chromatin remodeling Ino80 complex.</text>
</comment>
<dbReference type="CDD" id="cd10211">
    <property type="entry name" value="ASKHA_NBD_Arp5"/>
    <property type="match status" value="1"/>
</dbReference>
<dbReference type="InterPro" id="IPR004000">
    <property type="entry name" value="Actin"/>
</dbReference>
<keyword evidence="11" id="KW-0539">Nucleus</keyword>
<evidence type="ECO:0000256" key="13">
    <source>
        <dbReference type="SAM" id="MobiDB-lite"/>
    </source>
</evidence>
<dbReference type="PANTHER" id="PTHR11937">
    <property type="entry name" value="ACTIN"/>
    <property type="match status" value="1"/>
</dbReference>
<feature type="compositionally biased region" description="Low complexity" evidence="13">
    <location>
        <begin position="343"/>
        <end position="352"/>
    </location>
</feature>
<evidence type="ECO:0000256" key="11">
    <source>
        <dbReference type="ARBA" id="ARBA00023242"/>
    </source>
</evidence>
<keyword evidence="6" id="KW-0805">Transcription regulation</keyword>
<keyword evidence="5" id="KW-0227">DNA damage</keyword>
<evidence type="ECO:0000256" key="12">
    <source>
        <dbReference type="ARBA" id="ARBA00061816"/>
    </source>
</evidence>
<evidence type="ECO:0000256" key="4">
    <source>
        <dbReference type="ARBA" id="ARBA00021612"/>
    </source>
</evidence>
<comment type="function">
    <text evidence="1">Proposed core component of the chromatin remodeling INO80 complex which is involved in transcriptional regulation, DNA replication and probably DNA repair.</text>
</comment>
<reference evidence="14" key="1">
    <citation type="submission" date="2021-06" db="EMBL/GenBank/DDBJ databases">
        <authorList>
            <person name="Hodson N. C."/>
            <person name="Mongue J. A."/>
            <person name="Jaron S. K."/>
        </authorList>
    </citation>
    <scope>NUCLEOTIDE SEQUENCE</scope>
</reference>
<dbReference type="OrthoDB" id="7340501at2759"/>
<evidence type="ECO:0000256" key="3">
    <source>
        <dbReference type="ARBA" id="ARBA00006021"/>
    </source>
</evidence>
<keyword evidence="15" id="KW-1185">Reference proteome</keyword>
<evidence type="ECO:0000313" key="14">
    <source>
        <dbReference type="EMBL" id="CAG7724135.1"/>
    </source>
</evidence>
<keyword evidence="8" id="KW-0804">Transcription</keyword>
<comment type="subcellular location">
    <subcellularLocation>
        <location evidence="2">Nucleus</location>
    </subcellularLocation>
</comment>
<dbReference type="Proteomes" id="UP000708208">
    <property type="component" value="Unassembled WGS sequence"/>
</dbReference>
<comment type="caution">
    <text evidence="14">The sequence shown here is derived from an EMBL/GenBank/DDBJ whole genome shotgun (WGS) entry which is preliminary data.</text>
</comment>
<dbReference type="GO" id="GO:0006310">
    <property type="term" value="P:DNA recombination"/>
    <property type="evidence" value="ECO:0007669"/>
    <property type="project" value="UniProtKB-KW"/>
</dbReference>
<proteinExistence type="inferred from homology"/>
<evidence type="ECO:0000313" key="15">
    <source>
        <dbReference type="Proteomes" id="UP000708208"/>
    </source>
</evidence>
<sequence length="641" mass="73385">MSVPIVIDNGSYQCRAGFANEEQPRLVFKNLLAKLRKERGKKDVEIQVGNEIDNLDNVRFALKSQFDRNVVIYMDVQETILDYLFAALNLSQETSIDHPILLSEAFLNPNYCRHLMTELMFECYQVPSIAYGTDALFSFQNNFPQTKDALIISLGFHTIHVLPFLDGKVDPVNCRRVNVGGYEVSGFMHRVLQLKYPAHVNSISLGKVEDILQEKGYIALDYMEELSKWMNVDFYNEHVLRLQLPTKPQTSAAQTEITKEKRKETARRMVEMNAKKREEKLAEDEERLEILNEIKTLAQDGGDCEEVQRALRAAGVTSMEELIKAIGALKSRIYKAKNRSKPEPSSSSCSQPEAQKKASKDCEYPKDQEKFQAWISKMRTKRVEILKKRALRRQKRSDMAKRRTAAAQERMRILSQLARKEKKDTFGMRDEDWDVYKAIQKDGGGSDSEDEQEELNELEQVLKTHDPSFLSEIQTEAKGRSEDHELHVGLESVRSPELLFQPSMMGESQAGLTETVEHVLKLFPADIQLRLVSNVFLTGGPAIFTGLVDRVEKELLQMRPFQSSFKVHRAQNPLLDTWYGMRQFAVDGRNRKYFVTKSEFEEKGGEYFKEHSASNKYFPSPHMSMESTNISSSVTGIDSAL</sequence>
<feature type="region of interest" description="Disordered" evidence="13">
    <location>
        <begin position="337"/>
        <end position="364"/>
    </location>
</feature>
<organism evidence="14 15">
    <name type="scientific">Allacma fusca</name>
    <dbReference type="NCBI Taxonomy" id="39272"/>
    <lineage>
        <taxon>Eukaryota</taxon>
        <taxon>Metazoa</taxon>
        <taxon>Ecdysozoa</taxon>
        <taxon>Arthropoda</taxon>
        <taxon>Hexapoda</taxon>
        <taxon>Collembola</taxon>
        <taxon>Symphypleona</taxon>
        <taxon>Sminthuridae</taxon>
        <taxon>Allacma</taxon>
    </lineage>
</organism>
<dbReference type="GO" id="GO:0006281">
    <property type="term" value="P:DNA repair"/>
    <property type="evidence" value="ECO:0007669"/>
    <property type="project" value="UniProtKB-KW"/>
</dbReference>